<feature type="domain" description="Large ribosomal subunit protein bL25 beta" evidence="7">
    <location>
        <begin position="103"/>
        <end position="187"/>
    </location>
</feature>
<sequence>MSETKTLTAVARDRVGKGAAREARRQGRIPAVVYGAGKPPRAIEIDFNETRKLIYAGGFMTTMFDITVDGETEHAIPRDYQLDPVKDMPLHVDFFRVAKGQTVAVEVPVHFVNQEKAVGIKRGGTLNVVRHTVELNVPADKIPDAIEVDIATLDIGDSLHISAVTLPKGVTPVITDRDFTIATIAVPAGVREALQQEAAEKAESAGGEEEEG</sequence>
<comment type="caution">
    <text evidence="8">The sequence shown here is derived from an EMBL/GenBank/DDBJ whole genome shotgun (WGS) entry which is preliminary data.</text>
</comment>
<evidence type="ECO:0000256" key="2">
    <source>
        <dbReference type="ARBA" id="ARBA00022884"/>
    </source>
</evidence>
<dbReference type="RefSeq" id="WP_188909210.1">
    <property type="nucleotide sequence ID" value="NZ_BMMF01000002.1"/>
</dbReference>
<dbReference type="Proteomes" id="UP000600449">
    <property type="component" value="Unassembled WGS sequence"/>
</dbReference>
<comment type="subunit">
    <text evidence="5">Part of the 50S ribosomal subunit; part of the 5S rRNA/L5/L18/L25 subcomplex. Contacts the 5S rRNA. Binds to the 5S rRNA independently of L5 and L18.</text>
</comment>
<organism evidence="8 9">
    <name type="scientific">Salinarimonas ramus</name>
    <dbReference type="NCBI Taxonomy" id="690164"/>
    <lineage>
        <taxon>Bacteria</taxon>
        <taxon>Pseudomonadati</taxon>
        <taxon>Pseudomonadota</taxon>
        <taxon>Alphaproteobacteria</taxon>
        <taxon>Hyphomicrobiales</taxon>
        <taxon>Salinarimonadaceae</taxon>
        <taxon>Salinarimonas</taxon>
    </lineage>
</organism>
<dbReference type="AlphaFoldDB" id="A0A917V2B7"/>
<keyword evidence="1 5" id="KW-0699">rRNA-binding</keyword>
<dbReference type="HAMAP" id="MF_01334">
    <property type="entry name" value="Ribosomal_bL25_CTC"/>
    <property type="match status" value="1"/>
</dbReference>
<evidence type="ECO:0000313" key="9">
    <source>
        <dbReference type="Proteomes" id="UP000600449"/>
    </source>
</evidence>
<dbReference type="Gene3D" id="2.40.240.10">
    <property type="entry name" value="Ribosomal Protein L25, Chain P"/>
    <property type="match status" value="1"/>
</dbReference>
<dbReference type="InterPro" id="IPR011035">
    <property type="entry name" value="Ribosomal_bL25/Gln-tRNA_synth"/>
</dbReference>
<dbReference type="InterPro" id="IPR037121">
    <property type="entry name" value="Ribosomal_bL25_C"/>
</dbReference>
<dbReference type="CDD" id="cd00495">
    <property type="entry name" value="Ribosomal_L25_TL5_CTC"/>
    <property type="match status" value="1"/>
</dbReference>
<dbReference type="Gene3D" id="2.170.120.20">
    <property type="entry name" value="Ribosomal protein L25, beta domain"/>
    <property type="match status" value="1"/>
</dbReference>
<proteinExistence type="inferred from homology"/>
<evidence type="ECO:0000256" key="3">
    <source>
        <dbReference type="ARBA" id="ARBA00022980"/>
    </source>
</evidence>
<feature type="domain" description="Large ribosomal subunit protein bL25 L25" evidence="6">
    <location>
        <begin position="7"/>
        <end position="94"/>
    </location>
</feature>
<keyword evidence="9" id="KW-1185">Reference proteome</keyword>
<dbReference type="InterPro" id="IPR029751">
    <property type="entry name" value="Ribosomal_L25_dom"/>
</dbReference>
<evidence type="ECO:0000259" key="6">
    <source>
        <dbReference type="Pfam" id="PF01386"/>
    </source>
</evidence>
<evidence type="ECO:0000256" key="5">
    <source>
        <dbReference type="HAMAP-Rule" id="MF_01334"/>
    </source>
</evidence>
<evidence type="ECO:0000313" key="8">
    <source>
        <dbReference type="EMBL" id="GGK21293.1"/>
    </source>
</evidence>
<evidence type="ECO:0000259" key="7">
    <source>
        <dbReference type="Pfam" id="PF14693"/>
    </source>
</evidence>
<dbReference type="NCBIfam" id="NF004128">
    <property type="entry name" value="PRK05618.1-2"/>
    <property type="match status" value="1"/>
</dbReference>
<accession>A0A917V2B7</accession>
<dbReference type="GO" id="GO:0022625">
    <property type="term" value="C:cytosolic large ribosomal subunit"/>
    <property type="evidence" value="ECO:0007669"/>
    <property type="project" value="TreeGrafter"/>
</dbReference>
<dbReference type="GO" id="GO:0003735">
    <property type="term" value="F:structural constituent of ribosome"/>
    <property type="evidence" value="ECO:0007669"/>
    <property type="project" value="InterPro"/>
</dbReference>
<dbReference type="Pfam" id="PF01386">
    <property type="entry name" value="Ribosomal_L25p"/>
    <property type="match status" value="1"/>
</dbReference>
<dbReference type="InterPro" id="IPR001021">
    <property type="entry name" value="Ribosomal_bL25_long"/>
</dbReference>
<dbReference type="EMBL" id="BMMF01000002">
    <property type="protein sequence ID" value="GGK21293.1"/>
    <property type="molecule type" value="Genomic_DNA"/>
</dbReference>
<keyword evidence="3 5" id="KW-0689">Ribosomal protein</keyword>
<dbReference type="InterPro" id="IPR020057">
    <property type="entry name" value="Ribosomal_bL25_b-dom"/>
</dbReference>
<dbReference type="GO" id="GO:0008097">
    <property type="term" value="F:5S rRNA binding"/>
    <property type="evidence" value="ECO:0007669"/>
    <property type="project" value="InterPro"/>
</dbReference>
<dbReference type="Pfam" id="PF14693">
    <property type="entry name" value="Ribosomal_TL5_C"/>
    <property type="match status" value="1"/>
</dbReference>
<dbReference type="NCBIfam" id="TIGR00731">
    <property type="entry name" value="bL25_bact_ctc"/>
    <property type="match status" value="1"/>
</dbReference>
<keyword evidence="2 5" id="KW-0694">RNA-binding</keyword>
<evidence type="ECO:0000256" key="4">
    <source>
        <dbReference type="ARBA" id="ARBA00023274"/>
    </source>
</evidence>
<evidence type="ECO:0000256" key="1">
    <source>
        <dbReference type="ARBA" id="ARBA00022730"/>
    </source>
</evidence>
<dbReference type="InterPro" id="IPR020056">
    <property type="entry name" value="Rbsml_bL25/Gln-tRNA_synth_N"/>
</dbReference>
<dbReference type="SUPFAM" id="SSF50715">
    <property type="entry name" value="Ribosomal protein L25-like"/>
    <property type="match status" value="1"/>
</dbReference>
<comment type="similarity">
    <text evidence="5">Belongs to the bacterial ribosomal protein bL25 family. CTC subfamily.</text>
</comment>
<dbReference type="PANTHER" id="PTHR33284:SF1">
    <property type="entry name" value="RIBOSOMAL PROTEIN L25_GLN-TRNA SYNTHETASE, ANTI-CODON-BINDING DOMAIN-CONTAINING PROTEIN"/>
    <property type="match status" value="1"/>
</dbReference>
<dbReference type="InterPro" id="IPR020930">
    <property type="entry name" value="Ribosomal_uL5_bac-type"/>
</dbReference>
<keyword evidence="4 5" id="KW-0687">Ribonucleoprotein</keyword>
<dbReference type="PANTHER" id="PTHR33284">
    <property type="entry name" value="RIBOSOMAL PROTEIN L25/GLN-TRNA SYNTHETASE, ANTI-CODON-BINDING DOMAIN-CONTAINING PROTEIN"/>
    <property type="match status" value="1"/>
</dbReference>
<reference evidence="8 9" key="1">
    <citation type="journal article" date="2014" name="Int. J. Syst. Evol. Microbiol.">
        <title>Complete genome sequence of Corynebacterium casei LMG S-19264T (=DSM 44701T), isolated from a smear-ripened cheese.</title>
        <authorList>
            <consortium name="US DOE Joint Genome Institute (JGI-PGF)"/>
            <person name="Walter F."/>
            <person name="Albersmeier A."/>
            <person name="Kalinowski J."/>
            <person name="Ruckert C."/>
        </authorList>
    </citation>
    <scope>NUCLEOTIDE SEQUENCE [LARGE SCALE GENOMIC DNA]</scope>
    <source>
        <strain evidence="8 9">CGMCC 1.9161</strain>
    </source>
</reference>
<dbReference type="GO" id="GO:0006412">
    <property type="term" value="P:translation"/>
    <property type="evidence" value="ECO:0007669"/>
    <property type="project" value="UniProtKB-UniRule"/>
</dbReference>
<gene>
    <name evidence="5 8" type="primary">rplY</name>
    <name evidence="5" type="synonym">ctc</name>
    <name evidence="8" type="ORF">GCM10011322_04950</name>
</gene>
<name>A0A917V2B7_9HYPH</name>
<comment type="function">
    <text evidence="5">This is one of the proteins that binds to the 5S RNA in the ribosome where it forms part of the central protuberance.</text>
</comment>
<protein>
    <recommendedName>
        <fullName evidence="5">Large ribosomal subunit protein bL25</fullName>
    </recommendedName>
    <alternativeName>
        <fullName evidence="5">General stress protein CTC</fullName>
    </alternativeName>
</protein>